<sequence length="469" mass="50255">MVRLLRGRSFDNIPGPHLHGRDAAPLECNGRNDIPECYLGIAGGAASKPETPEVFPRTTDDSALAVETNGLGGSKPTPAQTFDVTIPTTFPTQSIDPTLSTTIVSSEPSLVTAGSAKGPAHDTSGLTTGEVVGIAVGTLVIGAALAFLAAFFLFKRRNRQQSGNIGERGYPSYGDSVPEFTMVQKSVGSLGDMHSPYVQVPQIPLLARRPIPPAIPAPVNVGHTTYTDITGFLPPVARDSEVCDRVSALFEKMHEHIERNYRDVHASITPSMESGIASFGAKGVNMTEMLQECSNPTTALKHALVSYVMAITSSNKDEEHTGTLFPEELSSINSERHSSSSDPGVTAAASLLKRTSVYLYTSTSGTPESAQSWAIQSSAREVAEHFSMTFFPWANPTCSDQQKDEDLTSIIIEAREISIWLFGQPDLYEFEWGGAGRRGVLVSPGLVRRTNATGDEQETRVVEGAIVGM</sequence>
<accession>M2TKN0</accession>
<dbReference type="OrthoDB" id="5421765at2759"/>
<evidence type="ECO:0000313" key="2">
    <source>
        <dbReference type="EMBL" id="EMD69252.1"/>
    </source>
</evidence>
<dbReference type="RefSeq" id="XP_007694637.1">
    <property type="nucleotide sequence ID" value="XM_007696447.1"/>
</dbReference>
<dbReference type="eggNOG" id="ENOG502SVX1">
    <property type="taxonomic scope" value="Eukaryota"/>
</dbReference>
<evidence type="ECO:0000256" key="1">
    <source>
        <dbReference type="SAM" id="Phobius"/>
    </source>
</evidence>
<protein>
    <submittedName>
        <fullName evidence="2">Uncharacterized protein</fullName>
    </submittedName>
</protein>
<keyword evidence="1" id="KW-0812">Transmembrane</keyword>
<dbReference type="EMBL" id="KB445637">
    <property type="protein sequence ID" value="EMD69252.1"/>
    <property type="molecule type" value="Genomic_DNA"/>
</dbReference>
<gene>
    <name evidence="2" type="ORF">COCSADRAFT_130788</name>
</gene>
<feature type="transmembrane region" description="Helical" evidence="1">
    <location>
        <begin position="131"/>
        <end position="154"/>
    </location>
</feature>
<proteinExistence type="predicted"/>
<dbReference type="OMA" id="SYVMAIT"/>
<dbReference type="GeneID" id="19130801"/>
<name>M2TKN0_COCSN</name>
<reference evidence="3" key="2">
    <citation type="journal article" date="2013" name="PLoS Genet.">
        <title>Comparative genome structure, secondary metabolite, and effector coding capacity across Cochliobolus pathogens.</title>
        <authorList>
            <person name="Condon B.J."/>
            <person name="Leng Y."/>
            <person name="Wu D."/>
            <person name="Bushley K.E."/>
            <person name="Ohm R.A."/>
            <person name="Otillar R."/>
            <person name="Martin J."/>
            <person name="Schackwitz W."/>
            <person name="Grimwood J."/>
            <person name="MohdZainudin N."/>
            <person name="Xue C."/>
            <person name="Wang R."/>
            <person name="Manning V.A."/>
            <person name="Dhillon B."/>
            <person name="Tu Z.J."/>
            <person name="Steffenson B.J."/>
            <person name="Salamov A."/>
            <person name="Sun H."/>
            <person name="Lowry S."/>
            <person name="LaButti K."/>
            <person name="Han J."/>
            <person name="Copeland A."/>
            <person name="Lindquist E."/>
            <person name="Barry K."/>
            <person name="Schmutz J."/>
            <person name="Baker S.E."/>
            <person name="Ciuffetti L.M."/>
            <person name="Grigoriev I.V."/>
            <person name="Zhong S."/>
            <person name="Turgeon B.G."/>
        </authorList>
    </citation>
    <scope>NUCLEOTIDE SEQUENCE [LARGE SCALE GENOMIC DNA]</scope>
    <source>
        <strain evidence="3">ND90Pr / ATCC 201652</strain>
    </source>
</reference>
<keyword evidence="1" id="KW-1133">Transmembrane helix</keyword>
<reference evidence="2 3" key="1">
    <citation type="journal article" date="2012" name="PLoS Pathog.">
        <title>Diverse lifestyles and strategies of plant pathogenesis encoded in the genomes of eighteen Dothideomycetes fungi.</title>
        <authorList>
            <person name="Ohm R.A."/>
            <person name="Feau N."/>
            <person name="Henrissat B."/>
            <person name="Schoch C.L."/>
            <person name="Horwitz B.A."/>
            <person name="Barry K.W."/>
            <person name="Condon B.J."/>
            <person name="Copeland A.C."/>
            <person name="Dhillon B."/>
            <person name="Glaser F."/>
            <person name="Hesse C.N."/>
            <person name="Kosti I."/>
            <person name="LaButti K."/>
            <person name="Lindquist E.A."/>
            <person name="Lucas S."/>
            <person name="Salamov A.A."/>
            <person name="Bradshaw R.E."/>
            <person name="Ciuffetti L."/>
            <person name="Hamelin R.C."/>
            <person name="Kema G.H.J."/>
            <person name="Lawrence C."/>
            <person name="Scott J.A."/>
            <person name="Spatafora J.W."/>
            <person name="Turgeon B.G."/>
            <person name="de Wit P.J.G.M."/>
            <person name="Zhong S."/>
            <person name="Goodwin S.B."/>
            <person name="Grigoriev I.V."/>
        </authorList>
    </citation>
    <scope>NUCLEOTIDE SEQUENCE [LARGE SCALE GENOMIC DNA]</scope>
    <source>
        <strain evidence="3">ND90Pr / ATCC 201652</strain>
    </source>
</reference>
<dbReference type="HOGENOM" id="CLU_644266_0_0_1"/>
<dbReference type="AlphaFoldDB" id="M2TKN0"/>
<keyword evidence="3" id="KW-1185">Reference proteome</keyword>
<dbReference type="KEGG" id="bsc:COCSADRAFT_130788"/>
<evidence type="ECO:0000313" key="3">
    <source>
        <dbReference type="Proteomes" id="UP000016934"/>
    </source>
</evidence>
<keyword evidence="1" id="KW-0472">Membrane</keyword>
<organism evidence="2 3">
    <name type="scientific">Cochliobolus sativus (strain ND90Pr / ATCC 201652)</name>
    <name type="common">Common root rot and spot blotch fungus</name>
    <name type="synonym">Bipolaris sorokiniana</name>
    <dbReference type="NCBI Taxonomy" id="665912"/>
    <lineage>
        <taxon>Eukaryota</taxon>
        <taxon>Fungi</taxon>
        <taxon>Dikarya</taxon>
        <taxon>Ascomycota</taxon>
        <taxon>Pezizomycotina</taxon>
        <taxon>Dothideomycetes</taxon>
        <taxon>Pleosporomycetidae</taxon>
        <taxon>Pleosporales</taxon>
        <taxon>Pleosporineae</taxon>
        <taxon>Pleosporaceae</taxon>
        <taxon>Bipolaris</taxon>
    </lineage>
</organism>
<dbReference type="Proteomes" id="UP000016934">
    <property type="component" value="Unassembled WGS sequence"/>
</dbReference>